<reference evidence="2 3" key="1">
    <citation type="submission" date="2021-12" db="EMBL/GenBank/DDBJ databases">
        <title>Discovery of the Pendulisporaceae a myxobacterial family with distinct sporulation behavior and unique specialized metabolism.</title>
        <authorList>
            <person name="Garcia R."/>
            <person name="Popoff A."/>
            <person name="Bader C.D."/>
            <person name="Loehr J."/>
            <person name="Walesch S."/>
            <person name="Walt C."/>
            <person name="Boldt J."/>
            <person name="Bunk B."/>
            <person name="Haeckl F.J.F.P.J."/>
            <person name="Gunesch A.P."/>
            <person name="Birkelbach J."/>
            <person name="Nuebel U."/>
            <person name="Pietschmann T."/>
            <person name="Bach T."/>
            <person name="Mueller R."/>
        </authorList>
    </citation>
    <scope>NUCLEOTIDE SEQUENCE [LARGE SCALE GENOMIC DNA]</scope>
    <source>
        <strain evidence="2 3">MSr11954</strain>
    </source>
</reference>
<proteinExistence type="predicted"/>
<dbReference type="RefSeq" id="WP_394821734.1">
    <property type="nucleotide sequence ID" value="NZ_CP089984.1"/>
</dbReference>
<gene>
    <name evidence="2" type="ORF">LZC94_30210</name>
</gene>
<name>A0ABZ2LP47_9BACT</name>
<evidence type="ECO:0000259" key="1">
    <source>
        <dbReference type="Pfam" id="PF13400"/>
    </source>
</evidence>
<protein>
    <submittedName>
        <fullName evidence="2">Pilus assembly protein TadG-related protein</fullName>
    </submittedName>
</protein>
<dbReference type="Pfam" id="PF13400">
    <property type="entry name" value="Tad"/>
    <property type="match status" value="1"/>
</dbReference>
<feature type="domain" description="Putative Flp pilus-assembly TadG-like N-terminal" evidence="1">
    <location>
        <begin position="13"/>
        <end position="61"/>
    </location>
</feature>
<dbReference type="Proteomes" id="UP001370348">
    <property type="component" value="Chromosome"/>
</dbReference>
<dbReference type="EMBL" id="CP089984">
    <property type="protein sequence ID" value="WXB12115.1"/>
    <property type="molecule type" value="Genomic_DNA"/>
</dbReference>
<keyword evidence="3" id="KW-1185">Reference proteome</keyword>
<evidence type="ECO:0000313" key="3">
    <source>
        <dbReference type="Proteomes" id="UP001370348"/>
    </source>
</evidence>
<sequence length="352" mass="36576">MSRRARTRVRQRGATSVFFALLLVFVVGGILALVVDVGHFWLVRSELQNAADAAALAGVRDLNGLATQFPFAITSAQTYGGANRADGTAVTVPLTDVTLGKWDLTNKTFTPTLLKAHTVNAVRVTTRRTAATGNAVEAYFGPLLGIEEQDITATAIAVGGGPSATCGFVLALPSCSVLDAFGNLNCNATLSFNSNGNNAAFTLLSLTVPNTPDLECAMWCTLNSLLGVQLPLLGGSCSCSPGGCKSTSVKTQIAISNGTNLSSSMIVYIQSALALSPNGLRVDLPIFDVPLCPSGNLSNVQTVAGYVKTRITGATGAPNKSISVSVDCAATTSSRPSQELFGYKSTEVYLVR</sequence>
<accession>A0ABZ2LP47</accession>
<dbReference type="InterPro" id="IPR028087">
    <property type="entry name" value="Tad_N"/>
</dbReference>
<evidence type="ECO:0000313" key="2">
    <source>
        <dbReference type="EMBL" id="WXB12115.1"/>
    </source>
</evidence>
<organism evidence="2 3">
    <name type="scientific">Pendulispora albinea</name>
    <dbReference type="NCBI Taxonomy" id="2741071"/>
    <lineage>
        <taxon>Bacteria</taxon>
        <taxon>Pseudomonadati</taxon>
        <taxon>Myxococcota</taxon>
        <taxon>Myxococcia</taxon>
        <taxon>Myxococcales</taxon>
        <taxon>Sorangiineae</taxon>
        <taxon>Pendulisporaceae</taxon>
        <taxon>Pendulispora</taxon>
    </lineage>
</organism>